<keyword evidence="6 9" id="KW-0067">ATP-binding</keyword>
<evidence type="ECO:0000256" key="6">
    <source>
        <dbReference type="ARBA" id="ARBA00022840"/>
    </source>
</evidence>
<comment type="catalytic activity">
    <reaction evidence="8">
        <text>L-seryl-[protein] + ATP = O-phospho-L-seryl-[protein] + ADP + H(+)</text>
        <dbReference type="Rhea" id="RHEA:17989"/>
        <dbReference type="Rhea" id="RHEA-COMP:9863"/>
        <dbReference type="Rhea" id="RHEA-COMP:11604"/>
        <dbReference type="ChEBI" id="CHEBI:15378"/>
        <dbReference type="ChEBI" id="CHEBI:29999"/>
        <dbReference type="ChEBI" id="CHEBI:30616"/>
        <dbReference type="ChEBI" id="CHEBI:83421"/>
        <dbReference type="ChEBI" id="CHEBI:456216"/>
        <dbReference type="EC" id="2.7.11.1"/>
    </reaction>
</comment>
<accession>A0A5J4VV04</accession>
<dbReference type="InterPro" id="IPR000719">
    <property type="entry name" value="Prot_kinase_dom"/>
</dbReference>
<dbReference type="OrthoDB" id="310217at2759"/>
<comment type="similarity">
    <text evidence="10">Belongs to the protein kinase superfamily.</text>
</comment>
<evidence type="ECO:0000256" key="7">
    <source>
        <dbReference type="ARBA" id="ARBA00047899"/>
    </source>
</evidence>
<comment type="caution">
    <text evidence="13">The sequence shown here is derived from an EMBL/GenBank/DDBJ whole genome shotgun (WGS) entry which is preliminary data.</text>
</comment>
<evidence type="ECO:0000313" key="13">
    <source>
        <dbReference type="EMBL" id="KAA6386312.1"/>
    </source>
</evidence>
<dbReference type="GO" id="GO:0004674">
    <property type="term" value="F:protein serine/threonine kinase activity"/>
    <property type="evidence" value="ECO:0007669"/>
    <property type="project" value="UniProtKB-KW"/>
</dbReference>
<dbReference type="Gene3D" id="1.10.510.10">
    <property type="entry name" value="Transferase(Phosphotransferase) domain 1"/>
    <property type="match status" value="1"/>
</dbReference>
<feature type="region of interest" description="Disordered" evidence="11">
    <location>
        <begin position="1"/>
        <end position="81"/>
    </location>
</feature>
<feature type="compositionally biased region" description="Basic and acidic residues" evidence="11">
    <location>
        <begin position="47"/>
        <end position="81"/>
    </location>
</feature>
<proteinExistence type="inferred from homology"/>
<evidence type="ECO:0000259" key="12">
    <source>
        <dbReference type="PROSITE" id="PS50011"/>
    </source>
</evidence>
<dbReference type="PANTHER" id="PTHR44899">
    <property type="entry name" value="CAMK FAMILY PROTEIN KINASE"/>
    <property type="match status" value="1"/>
</dbReference>
<dbReference type="InterPro" id="IPR008271">
    <property type="entry name" value="Ser/Thr_kinase_AS"/>
</dbReference>
<dbReference type="PROSITE" id="PS00107">
    <property type="entry name" value="PROTEIN_KINASE_ATP"/>
    <property type="match status" value="1"/>
</dbReference>
<evidence type="ECO:0000256" key="2">
    <source>
        <dbReference type="ARBA" id="ARBA00022527"/>
    </source>
</evidence>
<dbReference type="SUPFAM" id="SSF56112">
    <property type="entry name" value="Protein kinase-like (PK-like)"/>
    <property type="match status" value="1"/>
</dbReference>
<evidence type="ECO:0000256" key="4">
    <source>
        <dbReference type="ARBA" id="ARBA00022741"/>
    </source>
</evidence>
<organism evidence="13 14">
    <name type="scientific">Streblomastix strix</name>
    <dbReference type="NCBI Taxonomy" id="222440"/>
    <lineage>
        <taxon>Eukaryota</taxon>
        <taxon>Metamonada</taxon>
        <taxon>Preaxostyla</taxon>
        <taxon>Oxymonadida</taxon>
        <taxon>Streblomastigidae</taxon>
        <taxon>Streblomastix</taxon>
    </lineage>
</organism>
<evidence type="ECO:0000256" key="10">
    <source>
        <dbReference type="RuleBase" id="RU000304"/>
    </source>
</evidence>
<evidence type="ECO:0000256" key="8">
    <source>
        <dbReference type="ARBA" id="ARBA00048679"/>
    </source>
</evidence>
<feature type="compositionally biased region" description="Basic residues" evidence="11">
    <location>
        <begin position="37"/>
        <end position="46"/>
    </location>
</feature>
<dbReference type="Pfam" id="PF00069">
    <property type="entry name" value="Pkinase"/>
    <property type="match status" value="1"/>
</dbReference>
<comment type="catalytic activity">
    <reaction evidence="7">
        <text>L-threonyl-[protein] + ATP = O-phospho-L-threonyl-[protein] + ADP + H(+)</text>
        <dbReference type="Rhea" id="RHEA:46608"/>
        <dbReference type="Rhea" id="RHEA-COMP:11060"/>
        <dbReference type="Rhea" id="RHEA-COMP:11605"/>
        <dbReference type="ChEBI" id="CHEBI:15378"/>
        <dbReference type="ChEBI" id="CHEBI:30013"/>
        <dbReference type="ChEBI" id="CHEBI:30616"/>
        <dbReference type="ChEBI" id="CHEBI:61977"/>
        <dbReference type="ChEBI" id="CHEBI:456216"/>
        <dbReference type="EC" id="2.7.11.1"/>
    </reaction>
</comment>
<keyword evidence="3" id="KW-0808">Transferase</keyword>
<dbReference type="EC" id="2.7.11.1" evidence="1"/>
<evidence type="ECO:0000313" key="14">
    <source>
        <dbReference type="Proteomes" id="UP000324800"/>
    </source>
</evidence>
<feature type="compositionally biased region" description="Basic and acidic residues" evidence="11">
    <location>
        <begin position="12"/>
        <end position="36"/>
    </location>
</feature>
<dbReference type="FunFam" id="3.30.200.20:FF:000042">
    <property type="entry name" value="Aurora kinase A"/>
    <property type="match status" value="1"/>
</dbReference>
<evidence type="ECO:0000256" key="9">
    <source>
        <dbReference type="PROSITE-ProRule" id="PRU10141"/>
    </source>
</evidence>
<protein>
    <recommendedName>
        <fullName evidence="1">non-specific serine/threonine protein kinase</fullName>
        <ecNumber evidence="1">2.7.11.1</ecNumber>
    </recommendedName>
</protein>
<evidence type="ECO:0000256" key="3">
    <source>
        <dbReference type="ARBA" id="ARBA00022679"/>
    </source>
</evidence>
<keyword evidence="4 9" id="KW-0547">Nucleotide-binding</keyword>
<dbReference type="EMBL" id="SNRW01004860">
    <property type="protein sequence ID" value="KAA6386312.1"/>
    <property type="molecule type" value="Genomic_DNA"/>
</dbReference>
<dbReference type="PANTHER" id="PTHR44899:SF3">
    <property type="entry name" value="SERINE_THREONINE-PROTEIN KINASE NEK1"/>
    <property type="match status" value="1"/>
</dbReference>
<feature type="binding site" evidence="9">
    <location>
        <position position="123"/>
    </location>
    <ligand>
        <name>ATP</name>
        <dbReference type="ChEBI" id="CHEBI:30616"/>
    </ligand>
</feature>
<dbReference type="Proteomes" id="UP000324800">
    <property type="component" value="Unassembled WGS sequence"/>
</dbReference>
<gene>
    <name evidence="13" type="ORF">EZS28_018162</name>
</gene>
<keyword evidence="5 13" id="KW-0418">Kinase</keyword>
<dbReference type="InterPro" id="IPR011009">
    <property type="entry name" value="Kinase-like_dom_sf"/>
</dbReference>
<feature type="compositionally biased region" description="Basic residues" evidence="11">
    <location>
        <begin position="1"/>
        <end position="11"/>
    </location>
</feature>
<dbReference type="InterPro" id="IPR051131">
    <property type="entry name" value="NEK_Ser/Thr_kinase_NIMA"/>
</dbReference>
<dbReference type="AlphaFoldDB" id="A0A5J4VV04"/>
<dbReference type="PROSITE" id="PS50011">
    <property type="entry name" value="PROTEIN_KINASE_DOM"/>
    <property type="match status" value="1"/>
</dbReference>
<dbReference type="PROSITE" id="PS00108">
    <property type="entry name" value="PROTEIN_KINASE_ST"/>
    <property type="match status" value="1"/>
</dbReference>
<sequence length="435" mass="49974">MSEHKEKHHIKSKPESESSEKSEIKKDEPETTESQKSKHHMHKSHKSRIEKDEHQQSQEYDDKHETKPHASESKDSTQTKEAQIETHNFTLADYKIKKKLGEGGFGDVFLGKNKKTKEMVVLKQIKITSDTNRQQIQHEIDVHKQAAFQYIVKFIGSFTGSDNQIYIVMEYCSNGNLDDVINKLRSEHKRISEEYAWDILSQLVFAVNFLHFINIVHKDIKPLNVLLPSENEIRIGDFGIAEYFDKKTGFIETKFTTLDFASPEVLSEHKFLISSDVWGIGATVYMLLTLHHPFGGNSDEELEHNIINPEVQPVPLSDKNCSRQMRDANPIQRISLNDLVKIPEINIRIRRYIQDGMKTADNKTVEYLQMLKKVVDQIPEPLPSFGTAASVKQYDVSLSESKTQPATYQLLSVKKPPTQQDMAQALRNARKQGQF</sequence>
<evidence type="ECO:0000256" key="5">
    <source>
        <dbReference type="ARBA" id="ARBA00022777"/>
    </source>
</evidence>
<evidence type="ECO:0000256" key="1">
    <source>
        <dbReference type="ARBA" id="ARBA00012513"/>
    </source>
</evidence>
<evidence type="ECO:0000256" key="11">
    <source>
        <dbReference type="SAM" id="MobiDB-lite"/>
    </source>
</evidence>
<dbReference type="GO" id="GO:0005524">
    <property type="term" value="F:ATP binding"/>
    <property type="evidence" value="ECO:0007669"/>
    <property type="project" value="UniProtKB-UniRule"/>
</dbReference>
<dbReference type="InterPro" id="IPR017441">
    <property type="entry name" value="Protein_kinase_ATP_BS"/>
</dbReference>
<name>A0A5J4VV04_9EUKA</name>
<reference evidence="13 14" key="1">
    <citation type="submission" date="2019-03" db="EMBL/GenBank/DDBJ databases">
        <title>Single cell metagenomics reveals metabolic interactions within the superorganism composed of flagellate Streblomastix strix and complex community of Bacteroidetes bacteria on its surface.</title>
        <authorList>
            <person name="Treitli S.C."/>
            <person name="Kolisko M."/>
            <person name="Husnik F."/>
            <person name="Keeling P."/>
            <person name="Hampl V."/>
        </authorList>
    </citation>
    <scope>NUCLEOTIDE SEQUENCE [LARGE SCALE GENOMIC DNA]</scope>
    <source>
        <strain evidence="13">ST1C</strain>
    </source>
</reference>
<dbReference type="SMART" id="SM00220">
    <property type="entry name" value="S_TKc"/>
    <property type="match status" value="1"/>
</dbReference>
<keyword evidence="2 10" id="KW-0723">Serine/threonine-protein kinase</keyword>
<feature type="domain" description="Protein kinase" evidence="12">
    <location>
        <begin position="94"/>
        <end position="345"/>
    </location>
</feature>